<evidence type="ECO:0000256" key="4">
    <source>
        <dbReference type="ARBA" id="ARBA00022692"/>
    </source>
</evidence>
<feature type="region of interest" description="Disordered" evidence="7">
    <location>
        <begin position="1"/>
        <end position="67"/>
    </location>
</feature>
<feature type="domain" description="Major facilitator superfamily (MFS) profile" evidence="9">
    <location>
        <begin position="81"/>
        <end position="473"/>
    </location>
</feature>
<evidence type="ECO:0000256" key="8">
    <source>
        <dbReference type="SAM" id="Phobius"/>
    </source>
</evidence>
<feature type="transmembrane region" description="Helical" evidence="8">
    <location>
        <begin position="243"/>
        <end position="261"/>
    </location>
</feature>
<accession>A0A543IS14</accession>
<keyword evidence="3" id="KW-1003">Cell membrane</keyword>
<reference evidence="10 11" key="1">
    <citation type="submission" date="2019-06" db="EMBL/GenBank/DDBJ databases">
        <title>Sequencing the genomes of 1000 actinobacteria strains.</title>
        <authorList>
            <person name="Klenk H.-P."/>
        </authorList>
    </citation>
    <scope>NUCLEOTIDE SEQUENCE [LARGE SCALE GENOMIC DNA]</scope>
    <source>
        <strain evidence="10 11">DSM 43186</strain>
    </source>
</reference>
<proteinExistence type="predicted"/>
<keyword evidence="5 8" id="KW-1133">Transmembrane helix</keyword>
<feature type="transmembrane region" description="Helical" evidence="8">
    <location>
        <begin position="380"/>
        <end position="402"/>
    </location>
</feature>
<evidence type="ECO:0000313" key="11">
    <source>
        <dbReference type="Proteomes" id="UP000319213"/>
    </source>
</evidence>
<evidence type="ECO:0000256" key="5">
    <source>
        <dbReference type="ARBA" id="ARBA00022989"/>
    </source>
</evidence>
<keyword evidence="4 8" id="KW-0812">Transmembrane</keyword>
<dbReference type="InterPro" id="IPR036259">
    <property type="entry name" value="MFS_trans_sf"/>
</dbReference>
<dbReference type="InterPro" id="IPR020846">
    <property type="entry name" value="MFS_dom"/>
</dbReference>
<evidence type="ECO:0000256" key="3">
    <source>
        <dbReference type="ARBA" id="ARBA00022475"/>
    </source>
</evidence>
<keyword evidence="2" id="KW-0813">Transport</keyword>
<feature type="transmembrane region" description="Helical" evidence="8">
    <location>
        <begin position="147"/>
        <end position="168"/>
    </location>
</feature>
<dbReference type="AlphaFoldDB" id="A0A543IS14"/>
<dbReference type="GO" id="GO:0005886">
    <property type="term" value="C:plasma membrane"/>
    <property type="evidence" value="ECO:0007669"/>
    <property type="project" value="UniProtKB-SubCell"/>
</dbReference>
<evidence type="ECO:0000256" key="2">
    <source>
        <dbReference type="ARBA" id="ARBA00022448"/>
    </source>
</evidence>
<dbReference type="SUPFAM" id="SSF103473">
    <property type="entry name" value="MFS general substrate transporter"/>
    <property type="match status" value="1"/>
</dbReference>
<dbReference type="EMBL" id="VFPQ01000001">
    <property type="protein sequence ID" value="TQM73370.1"/>
    <property type="molecule type" value="Genomic_DNA"/>
</dbReference>
<keyword evidence="11" id="KW-1185">Reference proteome</keyword>
<comment type="caution">
    <text evidence="10">The sequence shown here is derived from an EMBL/GenBank/DDBJ whole genome shotgun (WGS) entry which is preliminary data.</text>
</comment>
<comment type="subcellular location">
    <subcellularLocation>
        <location evidence="1">Cell membrane</location>
        <topology evidence="1">Multi-pass membrane protein</topology>
    </subcellularLocation>
</comment>
<dbReference type="PANTHER" id="PTHR23513">
    <property type="entry name" value="INTEGRAL MEMBRANE EFFLUX PROTEIN-RELATED"/>
    <property type="match status" value="1"/>
</dbReference>
<evidence type="ECO:0000256" key="1">
    <source>
        <dbReference type="ARBA" id="ARBA00004651"/>
    </source>
</evidence>
<gene>
    <name evidence="10" type="ORF">FHX40_0008</name>
</gene>
<evidence type="ECO:0000256" key="7">
    <source>
        <dbReference type="SAM" id="MobiDB-lite"/>
    </source>
</evidence>
<dbReference type="CDD" id="cd06173">
    <property type="entry name" value="MFS_MefA_like"/>
    <property type="match status" value="1"/>
</dbReference>
<dbReference type="Proteomes" id="UP000319213">
    <property type="component" value="Unassembled WGS sequence"/>
</dbReference>
<dbReference type="PROSITE" id="PS50850">
    <property type="entry name" value="MFS"/>
    <property type="match status" value="1"/>
</dbReference>
<feature type="transmembrane region" description="Helical" evidence="8">
    <location>
        <begin position="292"/>
        <end position="316"/>
    </location>
</feature>
<feature type="transmembrane region" description="Helical" evidence="8">
    <location>
        <begin position="443"/>
        <end position="463"/>
    </location>
</feature>
<name>A0A543IS14_9ACTN</name>
<evidence type="ECO:0000313" key="10">
    <source>
        <dbReference type="EMBL" id="TQM73370.1"/>
    </source>
</evidence>
<feature type="transmembrane region" description="Helical" evidence="8">
    <location>
        <begin position="118"/>
        <end position="140"/>
    </location>
</feature>
<dbReference type="PANTHER" id="PTHR23513:SF11">
    <property type="entry name" value="STAPHYLOFERRIN A TRANSPORTER"/>
    <property type="match status" value="1"/>
</dbReference>
<feature type="compositionally biased region" description="Low complexity" evidence="7">
    <location>
        <begin position="13"/>
        <end position="32"/>
    </location>
</feature>
<dbReference type="Gene3D" id="1.20.1250.20">
    <property type="entry name" value="MFS general substrate transporter like domains"/>
    <property type="match status" value="1"/>
</dbReference>
<protein>
    <submittedName>
        <fullName evidence="10">Putative MFS family arabinose efflux permease</fullName>
    </submittedName>
</protein>
<dbReference type="RefSeq" id="WP_306465703.1">
    <property type="nucleotide sequence ID" value="NZ_BMPV01000004.1"/>
</dbReference>
<dbReference type="Pfam" id="PF05977">
    <property type="entry name" value="MFS_3"/>
    <property type="match status" value="1"/>
</dbReference>
<sequence length="485" mass="50450">MDDPEGEPEARPVDGAPRAAADATAAGRTGAVPAPRHPGDAPVAPAEAEVRPGRTGADDAEAEAKAAKEHGGMFRSLRIRNYRLYATGGVVSNVGTWMQRTAQDWLVLDLTGGSGTALGLTTALQFLPVLLFGLWGGVIADRYPKRPLLVIAQTLMGLLALTTGVLVVTGTAQVWHVYLMAFALGLVACVETPTRQSFVVEMVGPDDLTNAIALNSSSFNLARVVGPAVAGMLIYWLGGTGPIFLINAASFAAVIGGLLLMRRSELHPAPPVPRRKGQLREGLRYVRQSPELLMPVIVVAFMALFMQSFSTSIALMARQEFGQGASSFGIASSAFAIGALAGGLMAARRRRPTRRLLLGGAACFGLGQIVAGLAPVYLAFLVLLVPVGMALITANTTANATLQLGASPEMRGRVMALFTLVFTGGAPIGAPLIGWIAEMAGPRVGMMVAGLLCLAGIASAPMLTRLIAGRRRTSSRVAVAAGHAS</sequence>
<evidence type="ECO:0000256" key="6">
    <source>
        <dbReference type="ARBA" id="ARBA00023136"/>
    </source>
</evidence>
<keyword evidence="6 8" id="KW-0472">Membrane</keyword>
<dbReference type="InterPro" id="IPR010290">
    <property type="entry name" value="TM_effector"/>
</dbReference>
<dbReference type="GO" id="GO:0022857">
    <property type="term" value="F:transmembrane transporter activity"/>
    <property type="evidence" value="ECO:0007669"/>
    <property type="project" value="InterPro"/>
</dbReference>
<feature type="transmembrane region" description="Helical" evidence="8">
    <location>
        <begin position="414"/>
        <end position="437"/>
    </location>
</feature>
<evidence type="ECO:0000259" key="9">
    <source>
        <dbReference type="PROSITE" id="PS50850"/>
    </source>
</evidence>
<feature type="transmembrane region" description="Helical" evidence="8">
    <location>
        <begin position="328"/>
        <end position="347"/>
    </location>
</feature>
<organism evidence="10 11">
    <name type="scientific">Thermopolyspora flexuosa</name>
    <dbReference type="NCBI Taxonomy" id="103836"/>
    <lineage>
        <taxon>Bacteria</taxon>
        <taxon>Bacillati</taxon>
        <taxon>Actinomycetota</taxon>
        <taxon>Actinomycetes</taxon>
        <taxon>Streptosporangiales</taxon>
        <taxon>Streptosporangiaceae</taxon>
        <taxon>Thermopolyspora</taxon>
    </lineage>
</organism>
<feature type="transmembrane region" description="Helical" evidence="8">
    <location>
        <begin position="356"/>
        <end position="374"/>
    </location>
</feature>